<dbReference type="SUPFAM" id="SSF53067">
    <property type="entry name" value="Actin-like ATPase domain"/>
    <property type="match status" value="2"/>
</dbReference>
<accession>A0A8C7YJR6</accession>
<dbReference type="GO" id="GO:0010604">
    <property type="term" value="P:positive regulation of macromolecule metabolic process"/>
    <property type="evidence" value="ECO:0007669"/>
    <property type="project" value="UniProtKB-ARBA"/>
</dbReference>
<dbReference type="FunFam" id="3.30.420.40:FF:000058">
    <property type="entry name" value="Putative actin-related protein 5"/>
    <property type="match status" value="1"/>
</dbReference>
<evidence type="ECO:0000256" key="12">
    <source>
        <dbReference type="ARBA" id="ARBA00038582"/>
    </source>
</evidence>
<dbReference type="PANTHER" id="PTHR11937">
    <property type="entry name" value="ACTIN"/>
    <property type="match status" value="1"/>
</dbReference>
<dbReference type="SMART" id="SM00268">
    <property type="entry name" value="ACTIN"/>
    <property type="match status" value="1"/>
</dbReference>
<evidence type="ECO:0000256" key="1">
    <source>
        <dbReference type="ARBA" id="ARBA00004123"/>
    </source>
</evidence>
<name>A0A8C7YJR6_9TELE</name>
<feature type="coiled-coil region" evidence="13">
    <location>
        <begin position="347"/>
        <end position="386"/>
    </location>
</feature>
<dbReference type="FunFam" id="3.30.420.40:FF:000048">
    <property type="entry name" value="ARP5 actin-related protein 5 homolog"/>
    <property type="match status" value="1"/>
</dbReference>
<dbReference type="InterPro" id="IPR004000">
    <property type="entry name" value="Actin"/>
</dbReference>
<dbReference type="AlphaFoldDB" id="A0A8C7YJR6"/>
<dbReference type="FunFam" id="3.90.640.10:FF:000016">
    <property type="entry name" value="ARP5 actin-related protein 5 homolog"/>
    <property type="match status" value="1"/>
</dbReference>
<dbReference type="InterPro" id="IPR004001">
    <property type="entry name" value="Actin_CS"/>
</dbReference>
<evidence type="ECO:0000256" key="9">
    <source>
        <dbReference type="ARBA" id="ARBA00023172"/>
    </source>
</evidence>
<dbReference type="PROSITE" id="PS00432">
    <property type="entry name" value="ACTINS_2"/>
    <property type="match status" value="1"/>
</dbReference>
<dbReference type="GO" id="GO:0006310">
    <property type="term" value="P:DNA recombination"/>
    <property type="evidence" value="ECO:0007669"/>
    <property type="project" value="UniProtKB-KW"/>
</dbReference>
<keyword evidence="6 13" id="KW-0175">Coiled coil</keyword>
<keyword evidence="11" id="KW-0539">Nucleus</keyword>
<evidence type="ECO:0000256" key="5">
    <source>
        <dbReference type="ARBA" id="ARBA00023015"/>
    </source>
</evidence>
<evidence type="ECO:0000313" key="15">
    <source>
        <dbReference type="Proteomes" id="UP000694383"/>
    </source>
</evidence>
<comment type="subcellular location">
    <subcellularLocation>
        <location evidence="1">Nucleus</location>
    </subcellularLocation>
</comment>
<evidence type="ECO:0000313" key="14">
    <source>
        <dbReference type="Ensembl" id="ENSOSIP00000029812.1"/>
    </source>
</evidence>
<dbReference type="InterPro" id="IPR043129">
    <property type="entry name" value="ATPase_NBD"/>
</dbReference>
<keyword evidence="9" id="KW-0233">DNA recombination</keyword>
<sequence>MAAQDAPVCQIISFHDSKTSPDPFFELSPQCLNPTPAPIVIDNGSFQTRAGWATSAAELSSLLLQFRSVAARSRGAARSETQIGNDIPNLEPLRWLLKSQFDRNVVVNFEIQELIFDYIFTHLGINSEGSVKHPIVLTEAPCNPLHCRQMMSELLFECYSVPYVSYGVDGLYSFYHNNAQRKQQPPHTGIILSSGYHCSHILPVINSRQVTTNGQLLLCDFQSCVLKSCHLKCFKYPNTHQFPLKKLCCSVLCDVNFRLDAVNCKRVNVAGSQASSYLQRLLQLKYPGHLSSITLSRMEELLHEHSYTAVDYHEEMEKWRSPEFYEREVHRMQLSFSGKLPSGCVTAEERQERRAQQLRRLQEINARRREERLQQDQERLDRLLAVQELWEDGLLDQFHRSLVELNMDSAEELQSYIKKLQLAVEQGRQKLLHSDGVEGKTEGLEFEQPMDEGDGVALMDSDFFEDMLPQKSNMAQPSFNMAEYHQLFVGTERLRCPEILFQPSLIGEEQMGLMETLQYVLARYTPEQQEALVSNVFLTGGNIQYPGMKERIERELLAMRPFQSHFKVTMASRPALDAWYGARDWALEHPPGEALEGWISRQDYEEKGGEYLSEHCASNIFIPMKIAKPVPARSAEPSVTAQTSTGASAAITTVTSSLDASSASLSADVTMVTS</sequence>
<dbReference type="GO" id="GO:0006281">
    <property type="term" value="P:DNA repair"/>
    <property type="evidence" value="ECO:0007669"/>
    <property type="project" value="UniProtKB-KW"/>
</dbReference>
<dbReference type="FunFam" id="3.30.420.40:FF:000122">
    <property type="entry name" value="ARP5 actin-related protein 5 homolog"/>
    <property type="match status" value="1"/>
</dbReference>
<dbReference type="GeneTree" id="ENSGT00720000108866"/>
<reference evidence="14" key="1">
    <citation type="submission" date="2025-08" db="UniProtKB">
        <authorList>
            <consortium name="Ensembl"/>
        </authorList>
    </citation>
    <scope>IDENTIFICATION</scope>
</reference>
<keyword evidence="5" id="KW-0805">Transcription regulation</keyword>
<evidence type="ECO:0000256" key="4">
    <source>
        <dbReference type="ARBA" id="ARBA00022763"/>
    </source>
</evidence>
<proteinExistence type="inferred from homology"/>
<keyword evidence="10" id="KW-0234">DNA repair</keyword>
<organism evidence="14 15">
    <name type="scientific">Oryzias sinensis</name>
    <name type="common">Chinese medaka</name>
    <dbReference type="NCBI Taxonomy" id="183150"/>
    <lineage>
        <taxon>Eukaryota</taxon>
        <taxon>Metazoa</taxon>
        <taxon>Chordata</taxon>
        <taxon>Craniata</taxon>
        <taxon>Vertebrata</taxon>
        <taxon>Euteleostomi</taxon>
        <taxon>Actinopterygii</taxon>
        <taxon>Neopterygii</taxon>
        <taxon>Teleostei</taxon>
        <taxon>Neoteleostei</taxon>
        <taxon>Acanthomorphata</taxon>
        <taxon>Ovalentaria</taxon>
        <taxon>Atherinomorphae</taxon>
        <taxon>Beloniformes</taxon>
        <taxon>Adrianichthyidae</taxon>
        <taxon>Oryziinae</taxon>
        <taxon>Oryzias</taxon>
    </lineage>
</organism>
<dbReference type="Ensembl" id="ENSOSIT00000031421.1">
    <property type="protein sequence ID" value="ENSOSIP00000029812.1"/>
    <property type="gene ID" value="ENSOSIG00000015408.1"/>
</dbReference>
<dbReference type="Gene3D" id="3.90.640.10">
    <property type="entry name" value="Actin, Chain A, domain 4"/>
    <property type="match status" value="1"/>
</dbReference>
<keyword evidence="4" id="KW-0227">DNA damage</keyword>
<dbReference type="Pfam" id="PF00022">
    <property type="entry name" value="Actin"/>
    <property type="match status" value="2"/>
</dbReference>
<evidence type="ECO:0000256" key="2">
    <source>
        <dbReference type="ARBA" id="ARBA00006021"/>
    </source>
</evidence>
<evidence type="ECO:0000256" key="7">
    <source>
        <dbReference type="ARBA" id="ARBA00023097"/>
    </source>
</evidence>
<dbReference type="Proteomes" id="UP000694383">
    <property type="component" value="Unplaced"/>
</dbReference>
<comment type="subunit">
    <text evidence="12">Polymerization of globular actin (G-actin) leads to a structural filament (F-actin) in the form of a two-stranded helix. Each actin can bind to 4 others.</text>
</comment>
<comment type="similarity">
    <text evidence="2">Belongs to the actin family. ARP5 subfamily.</text>
</comment>
<evidence type="ECO:0000256" key="10">
    <source>
        <dbReference type="ARBA" id="ARBA00023204"/>
    </source>
</evidence>
<dbReference type="GO" id="GO:0005634">
    <property type="term" value="C:nucleus"/>
    <property type="evidence" value="ECO:0007669"/>
    <property type="project" value="UniProtKB-SubCell"/>
</dbReference>
<dbReference type="GO" id="GO:0019219">
    <property type="term" value="P:regulation of nucleobase-containing compound metabolic process"/>
    <property type="evidence" value="ECO:0007669"/>
    <property type="project" value="UniProtKB-ARBA"/>
</dbReference>
<evidence type="ECO:0000256" key="13">
    <source>
        <dbReference type="SAM" id="Coils"/>
    </source>
</evidence>
<keyword evidence="8" id="KW-0804">Transcription</keyword>
<reference evidence="14" key="2">
    <citation type="submission" date="2025-09" db="UniProtKB">
        <authorList>
            <consortium name="Ensembl"/>
        </authorList>
    </citation>
    <scope>IDENTIFICATION</scope>
</reference>
<evidence type="ECO:0000256" key="6">
    <source>
        <dbReference type="ARBA" id="ARBA00023054"/>
    </source>
</evidence>
<protein>
    <recommendedName>
        <fullName evidence="3">Actin-related protein 5</fullName>
    </recommendedName>
</protein>
<keyword evidence="7" id="KW-0558">Oxidation</keyword>
<evidence type="ECO:0000256" key="11">
    <source>
        <dbReference type="ARBA" id="ARBA00023242"/>
    </source>
</evidence>
<evidence type="ECO:0000256" key="8">
    <source>
        <dbReference type="ARBA" id="ARBA00023163"/>
    </source>
</evidence>
<evidence type="ECO:0000256" key="3">
    <source>
        <dbReference type="ARBA" id="ARBA00021612"/>
    </source>
</evidence>
<dbReference type="Gene3D" id="3.30.420.40">
    <property type="match status" value="3"/>
</dbReference>
<keyword evidence="15" id="KW-1185">Reference proteome</keyword>
<dbReference type="CDD" id="cd10211">
    <property type="entry name" value="ASKHA_NBD_Arp5"/>
    <property type="match status" value="1"/>
</dbReference>